<sequence>MSLSTQFRQFADSLAPNGDVISNAKRVIERIQKVIHNNLGGRFSIDRIRPLGSLAKKTSLWFKMDIDIVVYLNDEMPPFTDFIDKLDDVIIMNIDEDCEKTPRGLKLKVDDFEVDLLPATNFLYKNGFHGGNDARTQNKNGLSHLKQARIPNKMDFSTSLSEAAVDFEQSHSAFSHALSRLAKLWSMTIGVRSFYGRSSIMEYLGARAAEESERGGSQDLLEGFQRFLRMIEESNGINVIWANFYDMSDIPSNIQRQRPLLLDPTNPYNNLLGGSNGEYLEQMSSFATETLSRIDMAKRNPRMALTKIFEPQPKMYQIYKSPSTKSPRNFLLGDQKDFRTLPKIESRRGAKGVDPAIARNYFFAFVDAVAAAAETDGRQPSDITKTVRSELEQFIHPGQWSPTNESHESRQMTFTIPVGHGTNRVIKISCNWE</sequence>
<dbReference type="InterPro" id="IPR043519">
    <property type="entry name" value="NT_sf"/>
</dbReference>
<dbReference type="GO" id="GO:0003725">
    <property type="term" value="F:double-stranded RNA binding"/>
    <property type="evidence" value="ECO:0007669"/>
    <property type="project" value="TreeGrafter"/>
</dbReference>
<protein>
    <submittedName>
        <fullName evidence="3">2'-5'-oligoadenylate synthase 3</fullName>
    </submittedName>
</protein>
<dbReference type="Proteomes" id="UP001152320">
    <property type="component" value="Chromosome 15"/>
</dbReference>
<dbReference type="PANTHER" id="PTHR11258">
    <property type="entry name" value="2-5 OLIGOADENYLATE SYNTHETASE"/>
    <property type="match status" value="1"/>
</dbReference>
<evidence type="ECO:0000313" key="3">
    <source>
        <dbReference type="EMBL" id="KAJ8027996.1"/>
    </source>
</evidence>
<feature type="domain" description="2'-5'-oligoadenylate synthetase 1" evidence="2">
    <location>
        <begin position="151"/>
        <end position="294"/>
    </location>
</feature>
<accession>A0A9Q1BK15</accession>
<dbReference type="AlphaFoldDB" id="A0A9Q1BK15"/>
<dbReference type="GO" id="GO:0005654">
    <property type="term" value="C:nucleoplasm"/>
    <property type="evidence" value="ECO:0007669"/>
    <property type="project" value="TreeGrafter"/>
</dbReference>
<dbReference type="GO" id="GO:0005829">
    <property type="term" value="C:cytosol"/>
    <property type="evidence" value="ECO:0007669"/>
    <property type="project" value="TreeGrafter"/>
</dbReference>
<dbReference type="InterPro" id="IPR018952">
    <property type="entry name" value="2-5-oligoAdlate_synth_1_dom2/C"/>
</dbReference>
<keyword evidence="4" id="KW-1185">Reference proteome</keyword>
<gene>
    <name evidence="3" type="ORF">HOLleu_30114</name>
</gene>
<organism evidence="3 4">
    <name type="scientific">Holothuria leucospilota</name>
    <name type="common">Black long sea cucumber</name>
    <name type="synonym">Mertensiothuria leucospilota</name>
    <dbReference type="NCBI Taxonomy" id="206669"/>
    <lineage>
        <taxon>Eukaryota</taxon>
        <taxon>Metazoa</taxon>
        <taxon>Echinodermata</taxon>
        <taxon>Eleutherozoa</taxon>
        <taxon>Echinozoa</taxon>
        <taxon>Holothuroidea</taxon>
        <taxon>Aspidochirotacea</taxon>
        <taxon>Aspidochirotida</taxon>
        <taxon>Holothuriidae</taxon>
        <taxon>Holothuria</taxon>
    </lineage>
</organism>
<dbReference type="PROSITE" id="PS50152">
    <property type="entry name" value="25A_SYNTH_3"/>
    <property type="match status" value="1"/>
</dbReference>
<dbReference type="Gene3D" id="3.30.460.10">
    <property type="entry name" value="Beta Polymerase, domain 2"/>
    <property type="match status" value="1"/>
</dbReference>
<dbReference type="OrthoDB" id="1885901at2759"/>
<dbReference type="PANTHER" id="PTHR11258:SF11">
    <property type="entry name" value="C2H2-TYPE DOMAIN-CONTAINING PROTEIN"/>
    <property type="match status" value="1"/>
</dbReference>
<dbReference type="EMBL" id="JAIZAY010000015">
    <property type="protein sequence ID" value="KAJ8027996.1"/>
    <property type="molecule type" value="Genomic_DNA"/>
</dbReference>
<dbReference type="GO" id="GO:0001730">
    <property type="term" value="F:2'-5'-oligoadenylate synthetase activity"/>
    <property type="evidence" value="ECO:0007669"/>
    <property type="project" value="TreeGrafter"/>
</dbReference>
<dbReference type="SUPFAM" id="SSF81631">
    <property type="entry name" value="PAP/OAS1 substrate-binding domain"/>
    <property type="match status" value="1"/>
</dbReference>
<evidence type="ECO:0000313" key="4">
    <source>
        <dbReference type="Proteomes" id="UP001152320"/>
    </source>
</evidence>
<evidence type="ECO:0000259" key="2">
    <source>
        <dbReference type="Pfam" id="PF10421"/>
    </source>
</evidence>
<evidence type="ECO:0000256" key="1">
    <source>
        <dbReference type="ARBA" id="ARBA00009526"/>
    </source>
</evidence>
<comment type="similarity">
    <text evidence="1">Belongs to the 2-5A synthase family.</text>
</comment>
<dbReference type="GO" id="GO:0016020">
    <property type="term" value="C:membrane"/>
    <property type="evidence" value="ECO:0007669"/>
    <property type="project" value="TreeGrafter"/>
</dbReference>
<name>A0A9Q1BK15_HOLLE</name>
<dbReference type="Pfam" id="PF10421">
    <property type="entry name" value="OAS1_C"/>
    <property type="match status" value="1"/>
</dbReference>
<proteinExistence type="inferred from homology"/>
<reference evidence="3" key="1">
    <citation type="submission" date="2021-10" db="EMBL/GenBank/DDBJ databases">
        <title>Tropical sea cucumber genome reveals ecological adaptation and Cuvierian tubules defense mechanism.</title>
        <authorList>
            <person name="Chen T."/>
        </authorList>
    </citation>
    <scope>NUCLEOTIDE SEQUENCE</scope>
    <source>
        <strain evidence="3">Nanhai2018</strain>
        <tissue evidence="3">Muscle</tissue>
    </source>
</reference>
<dbReference type="SUPFAM" id="SSF81301">
    <property type="entry name" value="Nucleotidyltransferase"/>
    <property type="match status" value="1"/>
</dbReference>
<comment type="caution">
    <text evidence="3">The sequence shown here is derived from an EMBL/GenBank/DDBJ whole genome shotgun (WGS) entry which is preliminary data.</text>
</comment>
<dbReference type="Gene3D" id="1.10.1410.20">
    <property type="entry name" value="2'-5'-oligoadenylate synthetase 1, domain 2"/>
    <property type="match status" value="1"/>
</dbReference>